<evidence type="ECO:0000313" key="3">
    <source>
        <dbReference type="EMBL" id="MFD2470655.1"/>
    </source>
</evidence>
<comment type="caution">
    <text evidence="3">The sequence shown here is derived from an EMBL/GenBank/DDBJ whole genome shotgun (WGS) entry which is preliminary data.</text>
</comment>
<evidence type="ECO:0000313" key="4">
    <source>
        <dbReference type="Proteomes" id="UP001597483"/>
    </source>
</evidence>
<name>A0ABW5HBE1_9PSEU</name>
<reference evidence="4" key="1">
    <citation type="journal article" date="2019" name="Int. J. Syst. Evol. Microbiol.">
        <title>The Global Catalogue of Microorganisms (GCM) 10K type strain sequencing project: providing services to taxonomists for standard genome sequencing and annotation.</title>
        <authorList>
            <consortium name="The Broad Institute Genomics Platform"/>
            <consortium name="The Broad Institute Genome Sequencing Center for Infectious Disease"/>
            <person name="Wu L."/>
            <person name="Ma J."/>
        </authorList>
    </citation>
    <scope>NUCLEOTIDE SEQUENCE [LARGE SCALE GENOMIC DNA]</scope>
    <source>
        <strain evidence="4">CGMCC 4.7641</strain>
    </source>
</reference>
<organism evidence="3 4">
    <name type="scientific">Amycolatopsis silviterrae</name>
    <dbReference type="NCBI Taxonomy" id="1656914"/>
    <lineage>
        <taxon>Bacteria</taxon>
        <taxon>Bacillati</taxon>
        <taxon>Actinomycetota</taxon>
        <taxon>Actinomycetes</taxon>
        <taxon>Pseudonocardiales</taxon>
        <taxon>Pseudonocardiaceae</taxon>
        <taxon>Amycolatopsis</taxon>
    </lineage>
</organism>
<keyword evidence="2" id="KW-0472">Membrane</keyword>
<keyword evidence="2" id="KW-1133">Transmembrane helix</keyword>
<proteinExistence type="predicted"/>
<feature type="region of interest" description="Disordered" evidence="1">
    <location>
        <begin position="28"/>
        <end position="68"/>
    </location>
</feature>
<accession>A0ABW5HBE1</accession>
<feature type="transmembrane region" description="Helical" evidence="2">
    <location>
        <begin position="6"/>
        <end position="23"/>
    </location>
</feature>
<sequence length="68" mass="7282">MVEAFVILGGVVIVLLAVGLVVASRDVGRKGQPDATGRGFSQARRDARRPGQRAGSQRGYLFISQPWS</sequence>
<evidence type="ECO:0000256" key="1">
    <source>
        <dbReference type="SAM" id="MobiDB-lite"/>
    </source>
</evidence>
<keyword evidence="4" id="KW-1185">Reference proteome</keyword>
<gene>
    <name evidence="3" type="ORF">ACFSVL_24910</name>
</gene>
<evidence type="ECO:0000256" key="2">
    <source>
        <dbReference type="SAM" id="Phobius"/>
    </source>
</evidence>
<dbReference type="EMBL" id="JBHUKS010000017">
    <property type="protein sequence ID" value="MFD2470655.1"/>
    <property type="molecule type" value="Genomic_DNA"/>
</dbReference>
<dbReference type="RefSeq" id="WP_378307959.1">
    <property type="nucleotide sequence ID" value="NZ_JBHUKS010000017.1"/>
</dbReference>
<protein>
    <submittedName>
        <fullName evidence="3">Uncharacterized protein</fullName>
    </submittedName>
</protein>
<dbReference type="Proteomes" id="UP001597483">
    <property type="component" value="Unassembled WGS sequence"/>
</dbReference>
<keyword evidence="2" id="KW-0812">Transmembrane</keyword>